<gene>
    <name evidence="2" type="ORF">FCL38_05720</name>
</gene>
<evidence type="ECO:0000313" key="2">
    <source>
        <dbReference type="EMBL" id="QCP14518.1"/>
    </source>
</evidence>
<dbReference type="Pfam" id="PF02627">
    <property type="entry name" value="CMD"/>
    <property type="match status" value="1"/>
</dbReference>
<protein>
    <submittedName>
        <fullName evidence="2">Carboxymuconolactone decarboxylase family protein</fullName>
    </submittedName>
</protein>
<dbReference type="PANTHER" id="PTHR34846:SF10">
    <property type="entry name" value="CYTOPLASMIC PROTEIN"/>
    <property type="match status" value="1"/>
</dbReference>
<name>A0ABX5USP8_9BURK</name>
<dbReference type="InterPro" id="IPR003779">
    <property type="entry name" value="CMD-like"/>
</dbReference>
<dbReference type="PANTHER" id="PTHR34846">
    <property type="entry name" value="4-CARBOXYMUCONOLACTONE DECARBOXYLASE FAMILY PROTEIN (AFU_ORTHOLOGUE AFUA_6G11590)"/>
    <property type="match status" value="1"/>
</dbReference>
<evidence type="ECO:0000259" key="1">
    <source>
        <dbReference type="Pfam" id="PF02627"/>
    </source>
</evidence>
<proteinExistence type="predicted"/>
<organism evidence="2 3">
    <name type="scientific">Pseudoduganella umbonata</name>
    <dbReference type="NCBI Taxonomy" id="864828"/>
    <lineage>
        <taxon>Bacteria</taxon>
        <taxon>Pseudomonadati</taxon>
        <taxon>Pseudomonadota</taxon>
        <taxon>Betaproteobacteria</taxon>
        <taxon>Burkholderiales</taxon>
        <taxon>Oxalobacteraceae</taxon>
        <taxon>Telluria group</taxon>
        <taxon>Pseudoduganella</taxon>
    </lineage>
</organism>
<dbReference type="Proteomes" id="UP000298763">
    <property type="component" value="Chromosome"/>
</dbReference>
<accession>A0ABX5USP8</accession>
<keyword evidence="3" id="KW-1185">Reference proteome</keyword>
<dbReference type="InterPro" id="IPR029032">
    <property type="entry name" value="AhpD-like"/>
</dbReference>
<dbReference type="EMBL" id="CP040017">
    <property type="protein sequence ID" value="QCP14518.1"/>
    <property type="molecule type" value="Genomic_DNA"/>
</dbReference>
<evidence type="ECO:0000313" key="3">
    <source>
        <dbReference type="Proteomes" id="UP000298763"/>
    </source>
</evidence>
<feature type="domain" description="Carboxymuconolactone decarboxylase-like" evidence="1">
    <location>
        <begin position="15"/>
        <end position="91"/>
    </location>
</feature>
<sequence>MLSTTLPVQVWAHRPEAAGAWLATLEAMHLRGVLPARLKELVRLRIASITNCRACQLARKDDSVGDEDLACLSADSARFTPAEQAALRYAELFAADYTAIDDALFELLKRQFTIPEIVELNMFCALMLAGGRMTYVQQAYEAAP</sequence>
<dbReference type="SUPFAM" id="SSF69118">
    <property type="entry name" value="AhpD-like"/>
    <property type="match status" value="1"/>
</dbReference>
<dbReference type="Gene3D" id="1.20.1290.10">
    <property type="entry name" value="AhpD-like"/>
    <property type="match status" value="1"/>
</dbReference>
<reference evidence="2 3" key="1">
    <citation type="submission" date="2019-05" db="EMBL/GenBank/DDBJ databases">
        <title>Draft Genome Sequences of Six Type Strains of the Genus Massilia.</title>
        <authorList>
            <person name="Miess H."/>
            <person name="Frediansyhah A."/>
            <person name="Gross H."/>
        </authorList>
    </citation>
    <scope>NUCLEOTIDE SEQUENCE [LARGE SCALE GENOMIC DNA]</scope>
    <source>
        <strain evidence="2 3">DSMZ 26121</strain>
    </source>
</reference>